<keyword evidence="2" id="KW-0472">Membrane</keyword>
<keyword evidence="2" id="KW-0812">Transmembrane</keyword>
<gene>
    <name evidence="3" type="ORF">NF865_03780</name>
</gene>
<feature type="transmembrane region" description="Helical" evidence="2">
    <location>
        <begin position="33"/>
        <end position="49"/>
    </location>
</feature>
<organism evidence="3 4">
    <name type="scientific">Thermococcus aggregans</name>
    <dbReference type="NCBI Taxonomy" id="110163"/>
    <lineage>
        <taxon>Archaea</taxon>
        <taxon>Methanobacteriati</taxon>
        <taxon>Methanobacteriota</taxon>
        <taxon>Thermococci</taxon>
        <taxon>Thermococcales</taxon>
        <taxon>Thermococcaceae</taxon>
        <taxon>Thermococcus</taxon>
    </lineage>
</organism>
<reference evidence="3" key="2">
    <citation type="submission" date="2022-06" db="EMBL/GenBank/DDBJ databases">
        <authorList>
            <person name="Park Y.-J."/>
        </authorList>
    </citation>
    <scope>NUCLEOTIDE SEQUENCE</scope>
    <source>
        <strain evidence="3">TY</strain>
    </source>
</reference>
<evidence type="ECO:0000256" key="1">
    <source>
        <dbReference type="SAM" id="Coils"/>
    </source>
</evidence>
<proteinExistence type="predicted"/>
<feature type="transmembrane region" description="Helical" evidence="2">
    <location>
        <begin position="69"/>
        <end position="87"/>
    </location>
</feature>
<name>A0A9E7SQ37_THEAG</name>
<accession>A0A9E7SQ37</accession>
<evidence type="ECO:0000256" key="2">
    <source>
        <dbReference type="SAM" id="Phobius"/>
    </source>
</evidence>
<reference evidence="3" key="1">
    <citation type="journal article" date="1998" name="Int. J. Syst. Bacteriol. 48 Pt">
        <title>Thermococcus guaymasensis sp. nov. and Thermococcus aggregans sp. nov., two novel thermophilic archaea isolated from the Guaymas Basin hydrothermal vent site.</title>
        <authorList>
            <person name="Canganella F."/>
            <person name="Jones W.J."/>
            <person name="Gambacorta A."/>
            <person name="Antranikian G."/>
        </authorList>
    </citation>
    <scope>NUCLEOTIDE SEQUENCE</scope>
    <source>
        <strain evidence="3">TY</strain>
    </source>
</reference>
<keyword evidence="2" id="KW-1133">Transmembrane helix</keyword>
<dbReference type="Pfam" id="PF10066">
    <property type="entry name" value="DUF2304"/>
    <property type="match status" value="1"/>
</dbReference>
<dbReference type="KEGG" id="tagg:NF865_03780"/>
<keyword evidence="1" id="KW-0175">Coiled coil</keyword>
<feature type="transmembrane region" description="Helical" evidence="2">
    <location>
        <begin position="6"/>
        <end position="21"/>
    </location>
</feature>
<dbReference type="AlphaFoldDB" id="A0A9E7SQ37"/>
<protein>
    <submittedName>
        <fullName evidence="3">DUF2304 family protein</fullName>
    </submittedName>
</protein>
<sequence>MYAVQYIAVIIVLALMVYVLGKYGRNELDWQDLVFWEALLFIMLVVSLKPVEISTTIRKILGLGRGLDALFVVAIGLSYLLLFRLYIAIDKAEREITELTRQIAIEFQEIREMLKKLEKD</sequence>
<feature type="coiled-coil region" evidence="1">
    <location>
        <begin position="82"/>
        <end position="109"/>
    </location>
</feature>
<keyword evidence="4" id="KW-1185">Reference proteome</keyword>
<dbReference type="RefSeq" id="WP_253305263.1">
    <property type="nucleotide sequence ID" value="NZ_CP099582.1"/>
</dbReference>
<dbReference type="EMBL" id="CP099582">
    <property type="protein sequence ID" value="USS41322.1"/>
    <property type="molecule type" value="Genomic_DNA"/>
</dbReference>
<evidence type="ECO:0000313" key="3">
    <source>
        <dbReference type="EMBL" id="USS41322.1"/>
    </source>
</evidence>
<dbReference type="InterPro" id="IPR019277">
    <property type="entry name" value="DUF2304"/>
</dbReference>
<dbReference type="Proteomes" id="UP001055732">
    <property type="component" value="Chromosome"/>
</dbReference>
<evidence type="ECO:0000313" key="4">
    <source>
        <dbReference type="Proteomes" id="UP001055732"/>
    </source>
</evidence>